<organism evidence="2">
    <name type="scientific">Opisthotropis guangxiensis</name>
    <dbReference type="NCBI Taxonomy" id="763643"/>
    <lineage>
        <taxon>Eukaryota</taxon>
        <taxon>Metazoa</taxon>
        <taxon>Chordata</taxon>
        <taxon>Craniata</taxon>
        <taxon>Vertebrata</taxon>
        <taxon>Euteleostomi</taxon>
        <taxon>Lepidosauria</taxon>
        <taxon>Squamata</taxon>
        <taxon>Bifurcata</taxon>
        <taxon>Unidentata</taxon>
        <taxon>Episquamata</taxon>
        <taxon>Toxicofera</taxon>
        <taxon>Serpentes</taxon>
        <taxon>Colubroidea</taxon>
        <taxon>Colubridae</taxon>
        <taxon>Natricinae</taxon>
        <taxon>Opisthotropis</taxon>
    </lineage>
</organism>
<gene>
    <name evidence="2" type="primary">ATP8</name>
</gene>
<dbReference type="RefSeq" id="YP_010127260.1">
    <property type="nucleotide sequence ID" value="NC_056274.1"/>
</dbReference>
<reference evidence="2" key="2">
    <citation type="submission" date="2020-06" db="EMBL/GenBank/DDBJ databases">
        <authorList>
            <person name="Jing Z."/>
        </authorList>
    </citation>
    <scope>NUCLEOTIDE SEQUENCE</scope>
    <source>
        <tissue evidence="2">Liver</tissue>
    </source>
</reference>
<protein>
    <submittedName>
        <fullName evidence="2">ATP synthase F0 subunit 8</fullName>
    </submittedName>
</protein>
<reference evidence="2" key="1">
    <citation type="journal article" date="2020" name="Mitochondrial DNA Part B Resour">
        <title>The complete chloroplast genome of a Korean endemic species Sophora koreensis, Nakai.</title>
        <authorList>
            <person name="Ramekar R.V."/>
            <person name="Cheong E.J."/>
            <person name="Lee H."/>
            <person name="Park K.-C."/>
            <person name="Kwak M."/>
            <person name="Choi I.-Y."/>
        </authorList>
    </citation>
    <scope>NUCLEOTIDE SEQUENCE</scope>
    <source>
        <tissue evidence="2">Liver</tissue>
    </source>
</reference>
<dbReference type="EMBL" id="MT571495">
    <property type="protein sequence ID" value="QPO84664.1"/>
    <property type="molecule type" value="Genomic_DNA"/>
</dbReference>
<accession>A0A7T1W6T4</accession>
<dbReference type="GeneID" id="65333468"/>
<dbReference type="CTD" id="4509"/>
<keyword evidence="1" id="KW-0812">Transmembrane</keyword>
<sequence>MPQLDTIYIFLIFMWTWLMLHLTVKKINTFLMTTGPKKLDIKNKKQMQTLPWT</sequence>
<evidence type="ECO:0000256" key="1">
    <source>
        <dbReference type="SAM" id="Phobius"/>
    </source>
</evidence>
<keyword evidence="2" id="KW-0496">Mitochondrion</keyword>
<geneLocation type="mitochondrion" evidence="2"/>
<evidence type="ECO:0000313" key="2">
    <source>
        <dbReference type="EMBL" id="QPO84664.1"/>
    </source>
</evidence>
<dbReference type="AlphaFoldDB" id="A0A7T1W6T4"/>
<proteinExistence type="predicted"/>
<keyword evidence="1" id="KW-0472">Membrane</keyword>
<name>A0A7T1W6T4_9SAUR</name>
<keyword evidence="1" id="KW-1133">Transmembrane helix</keyword>
<feature type="transmembrane region" description="Helical" evidence="1">
    <location>
        <begin position="6"/>
        <end position="24"/>
    </location>
</feature>